<protein>
    <submittedName>
        <fullName evidence="2">Uncharacterized protein</fullName>
    </submittedName>
</protein>
<name>A0A9K3PX07_9STRA</name>
<proteinExistence type="predicted"/>
<dbReference type="Proteomes" id="UP000693970">
    <property type="component" value="Unassembled WGS sequence"/>
</dbReference>
<dbReference type="AlphaFoldDB" id="A0A9K3PX07"/>
<keyword evidence="3" id="KW-1185">Reference proteome</keyword>
<evidence type="ECO:0000313" key="2">
    <source>
        <dbReference type="EMBL" id="KAG7360179.1"/>
    </source>
</evidence>
<evidence type="ECO:0000256" key="1">
    <source>
        <dbReference type="SAM" id="MobiDB-lite"/>
    </source>
</evidence>
<reference evidence="2" key="2">
    <citation type="submission" date="2021-04" db="EMBL/GenBank/DDBJ databases">
        <authorList>
            <person name="Podell S."/>
        </authorList>
    </citation>
    <scope>NUCLEOTIDE SEQUENCE</scope>
    <source>
        <strain evidence="2">Hildebrandi</strain>
    </source>
</reference>
<accession>A0A9K3PX07</accession>
<gene>
    <name evidence="2" type="ORF">IV203_035278</name>
</gene>
<dbReference type="OrthoDB" id="78751at2759"/>
<sequence length="215" mass="24469">MASHSSSNTSSNLSPTTNEGPQVAFVPPSPLVKDPLFDWSLDMQNNPTLETKFLVVVKEKILEACSKYKLILPERSLRWLENHGGHYEMYTHPDAFEISPRFGNCSLAPLTLTNYEKLCRMFWNFLAIIGDYDCMLILLITDNGWTFVPSINHKSIIAFVKHRFLPAKTPLYVEGTSDCPLVDIYQKQVSSESTVNNRDWLKSFFCRTEPSAPSQ</sequence>
<feature type="compositionally biased region" description="Low complexity" evidence="1">
    <location>
        <begin position="1"/>
        <end position="18"/>
    </location>
</feature>
<feature type="region of interest" description="Disordered" evidence="1">
    <location>
        <begin position="1"/>
        <end position="25"/>
    </location>
</feature>
<reference evidence="2" key="1">
    <citation type="journal article" date="2021" name="Sci. Rep.">
        <title>Diploid genomic architecture of Nitzschia inconspicua, an elite biomass production diatom.</title>
        <authorList>
            <person name="Oliver A."/>
            <person name="Podell S."/>
            <person name="Pinowska A."/>
            <person name="Traller J.C."/>
            <person name="Smith S.R."/>
            <person name="McClure R."/>
            <person name="Beliaev A."/>
            <person name="Bohutskyi P."/>
            <person name="Hill E.A."/>
            <person name="Rabines A."/>
            <person name="Zheng H."/>
            <person name="Allen L.Z."/>
            <person name="Kuo A."/>
            <person name="Grigoriev I.V."/>
            <person name="Allen A.E."/>
            <person name="Hazlebeck D."/>
            <person name="Allen E.E."/>
        </authorList>
    </citation>
    <scope>NUCLEOTIDE SEQUENCE</scope>
    <source>
        <strain evidence="2">Hildebrandi</strain>
    </source>
</reference>
<organism evidence="2 3">
    <name type="scientific">Nitzschia inconspicua</name>
    <dbReference type="NCBI Taxonomy" id="303405"/>
    <lineage>
        <taxon>Eukaryota</taxon>
        <taxon>Sar</taxon>
        <taxon>Stramenopiles</taxon>
        <taxon>Ochrophyta</taxon>
        <taxon>Bacillariophyta</taxon>
        <taxon>Bacillariophyceae</taxon>
        <taxon>Bacillariophycidae</taxon>
        <taxon>Bacillariales</taxon>
        <taxon>Bacillariaceae</taxon>
        <taxon>Nitzschia</taxon>
    </lineage>
</organism>
<comment type="caution">
    <text evidence="2">The sequence shown here is derived from an EMBL/GenBank/DDBJ whole genome shotgun (WGS) entry which is preliminary data.</text>
</comment>
<evidence type="ECO:0000313" key="3">
    <source>
        <dbReference type="Proteomes" id="UP000693970"/>
    </source>
</evidence>
<dbReference type="EMBL" id="JAGRRH010000013">
    <property type="protein sequence ID" value="KAG7360179.1"/>
    <property type="molecule type" value="Genomic_DNA"/>
</dbReference>